<name>A0A2H5F5S6_9RHOB</name>
<organism evidence="1 2">
    <name type="scientific">Paracoccus zhejiangensis</name>
    <dbReference type="NCBI Taxonomy" id="1077935"/>
    <lineage>
        <taxon>Bacteria</taxon>
        <taxon>Pseudomonadati</taxon>
        <taxon>Pseudomonadota</taxon>
        <taxon>Alphaproteobacteria</taxon>
        <taxon>Rhodobacterales</taxon>
        <taxon>Paracoccaceae</taxon>
        <taxon>Paracoccus</taxon>
    </lineage>
</organism>
<keyword evidence="1" id="KW-0614">Plasmid</keyword>
<dbReference type="KEGG" id="pzh:CX676_21220"/>
<dbReference type="AlphaFoldDB" id="A0A2H5F5S6"/>
<keyword evidence="2" id="KW-1185">Reference proteome</keyword>
<evidence type="ECO:0000313" key="2">
    <source>
        <dbReference type="Proteomes" id="UP000234530"/>
    </source>
</evidence>
<accession>A0A2H5F5S6</accession>
<dbReference type="EMBL" id="CP025432">
    <property type="protein sequence ID" value="AUH66893.1"/>
    <property type="molecule type" value="Genomic_DNA"/>
</dbReference>
<geneLocation type="plasmid" evidence="2">
    <name>ppz02</name>
</geneLocation>
<reference evidence="1 2" key="1">
    <citation type="journal article" date="2013" name="Antonie Van Leeuwenhoek">
        <title>Paracoccus zhejiangensis sp. nov., isolated from activated sludge in wastewater-treatment system.</title>
        <authorList>
            <person name="Wu Z.G."/>
            <person name="Zhang D.F."/>
            <person name="Liu Y.L."/>
            <person name="Wang F."/>
            <person name="Jiang X."/>
            <person name="Li C."/>
            <person name="Li S.P."/>
            <person name="Hong Q."/>
            <person name="Li W.J."/>
        </authorList>
    </citation>
    <scope>NUCLEOTIDE SEQUENCE [LARGE SCALE GENOMIC DNA]</scope>
    <source>
        <strain evidence="1 2">J6</strain>
        <plasmid evidence="2">Plasmid ppz02</plasmid>
    </source>
</reference>
<dbReference type="Proteomes" id="UP000234530">
    <property type="component" value="Plasmid pPZ02"/>
</dbReference>
<sequence length="214" mass="23985">MKTSAKVALEKVARAVLQRHACPVPFHEVRTRFLGSIATPAMSVSPLPVIKGLWGGVLPSFESMDELNELLDVLVQGLWNDLTRHQKRSQPFRLTRLPPDATAANLGQFARVRREELDGFVEGIFNGQDAIDLPERAHEAVGHLGELRAMMAGISDLVARDPSAGDRNELEATFRHMRDLTRIMETEIHEAVLSCSRARRQMREARPITRPTIH</sequence>
<protein>
    <submittedName>
        <fullName evidence="1">Uncharacterized protein</fullName>
    </submittedName>
</protein>
<gene>
    <name evidence="1" type="ORF">CX676_21220</name>
</gene>
<evidence type="ECO:0000313" key="1">
    <source>
        <dbReference type="EMBL" id="AUH66893.1"/>
    </source>
</evidence>
<dbReference type="OrthoDB" id="7763761at2"/>
<proteinExistence type="predicted"/>